<proteinExistence type="predicted"/>
<dbReference type="STRING" id="4072.A0A2G2ZIF7"/>
<dbReference type="PANTHER" id="PTHR36736:SF1">
    <property type="entry name" value="OS03G0100030 PROTEIN"/>
    <property type="match status" value="1"/>
</dbReference>
<name>A0A2G2ZIF7_CAPAN</name>
<evidence type="ECO:0000313" key="2">
    <source>
        <dbReference type="Proteomes" id="UP000222542"/>
    </source>
</evidence>
<gene>
    <name evidence="1" type="ORF">T459_14787</name>
</gene>
<dbReference type="PANTHER" id="PTHR36736">
    <property type="entry name" value="OS03G0100030 PROTEIN"/>
    <property type="match status" value="1"/>
</dbReference>
<dbReference type="Gramene" id="PHT81772">
    <property type="protein sequence ID" value="PHT81772"/>
    <property type="gene ID" value="T459_14787"/>
</dbReference>
<comment type="caution">
    <text evidence="1">The sequence shown here is derived from an EMBL/GenBank/DDBJ whole genome shotgun (WGS) entry which is preliminary data.</text>
</comment>
<organism evidence="1 2">
    <name type="scientific">Capsicum annuum</name>
    <name type="common">Capsicum pepper</name>
    <dbReference type="NCBI Taxonomy" id="4072"/>
    <lineage>
        <taxon>Eukaryota</taxon>
        <taxon>Viridiplantae</taxon>
        <taxon>Streptophyta</taxon>
        <taxon>Embryophyta</taxon>
        <taxon>Tracheophyta</taxon>
        <taxon>Spermatophyta</taxon>
        <taxon>Magnoliopsida</taxon>
        <taxon>eudicotyledons</taxon>
        <taxon>Gunneridae</taxon>
        <taxon>Pentapetalae</taxon>
        <taxon>asterids</taxon>
        <taxon>lamiids</taxon>
        <taxon>Solanales</taxon>
        <taxon>Solanaceae</taxon>
        <taxon>Solanoideae</taxon>
        <taxon>Capsiceae</taxon>
        <taxon>Capsicum</taxon>
    </lineage>
</organism>
<accession>A0A2G2ZIF7</accession>
<dbReference type="AlphaFoldDB" id="A0A2G2ZIF7"/>
<reference evidence="1 2" key="2">
    <citation type="journal article" date="2017" name="Genome Biol.">
        <title>New reference genome sequences of hot pepper reveal the massive evolution of plant disease-resistance genes by retroduplication.</title>
        <authorList>
            <person name="Kim S."/>
            <person name="Park J."/>
            <person name="Yeom S.I."/>
            <person name="Kim Y.M."/>
            <person name="Seo E."/>
            <person name="Kim K.T."/>
            <person name="Kim M.S."/>
            <person name="Lee J.M."/>
            <person name="Cheong K."/>
            <person name="Shin H.S."/>
            <person name="Kim S.B."/>
            <person name="Han K."/>
            <person name="Lee J."/>
            <person name="Park M."/>
            <person name="Lee H.A."/>
            <person name="Lee H.Y."/>
            <person name="Lee Y."/>
            <person name="Oh S."/>
            <person name="Lee J.H."/>
            <person name="Choi E."/>
            <person name="Choi E."/>
            <person name="Lee S.E."/>
            <person name="Jeon J."/>
            <person name="Kim H."/>
            <person name="Choi G."/>
            <person name="Song H."/>
            <person name="Lee J."/>
            <person name="Lee S.C."/>
            <person name="Kwon J.K."/>
            <person name="Lee H.Y."/>
            <person name="Koo N."/>
            <person name="Hong Y."/>
            <person name="Kim R.W."/>
            <person name="Kang W.H."/>
            <person name="Huh J.H."/>
            <person name="Kang B.C."/>
            <person name="Yang T.J."/>
            <person name="Lee Y.H."/>
            <person name="Bennetzen J.L."/>
            <person name="Choi D."/>
        </authorList>
    </citation>
    <scope>NUCLEOTIDE SEQUENCE [LARGE SCALE GENOMIC DNA]</scope>
    <source>
        <strain evidence="2">cv. CM334</strain>
    </source>
</reference>
<sequence length="91" mass="10028">MTQTLRKELADRQRQLLALAISGENFQLENPLTGVLPPYVSFPQPFAAIMTAALTGSLYYMTASPKDLTYVVAPVLKSRSARENLKTSLLV</sequence>
<dbReference type="Proteomes" id="UP000222542">
    <property type="component" value="Unassembled WGS sequence"/>
</dbReference>
<dbReference type="EMBL" id="AYRZ02000005">
    <property type="protein sequence ID" value="PHT81772.1"/>
    <property type="molecule type" value="Genomic_DNA"/>
</dbReference>
<evidence type="ECO:0000313" key="1">
    <source>
        <dbReference type="EMBL" id="PHT81772.1"/>
    </source>
</evidence>
<reference evidence="1 2" key="1">
    <citation type="journal article" date="2014" name="Nat. Genet.">
        <title>Genome sequence of the hot pepper provides insights into the evolution of pungency in Capsicum species.</title>
        <authorList>
            <person name="Kim S."/>
            <person name="Park M."/>
            <person name="Yeom S.I."/>
            <person name="Kim Y.M."/>
            <person name="Lee J.M."/>
            <person name="Lee H.A."/>
            <person name="Seo E."/>
            <person name="Choi J."/>
            <person name="Cheong K."/>
            <person name="Kim K.T."/>
            <person name="Jung K."/>
            <person name="Lee G.W."/>
            <person name="Oh S.K."/>
            <person name="Bae C."/>
            <person name="Kim S.B."/>
            <person name="Lee H.Y."/>
            <person name="Kim S.Y."/>
            <person name="Kim M.S."/>
            <person name="Kang B.C."/>
            <person name="Jo Y.D."/>
            <person name="Yang H.B."/>
            <person name="Jeong H.J."/>
            <person name="Kang W.H."/>
            <person name="Kwon J.K."/>
            <person name="Shin C."/>
            <person name="Lim J.Y."/>
            <person name="Park J.H."/>
            <person name="Huh J.H."/>
            <person name="Kim J.S."/>
            <person name="Kim B.D."/>
            <person name="Cohen O."/>
            <person name="Paran I."/>
            <person name="Suh M.C."/>
            <person name="Lee S.B."/>
            <person name="Kim Y.K."/>
            <person name="Shin Y."/>
            <person name="Noh S.J."/>
            <person name="Park J."/>
            <person name="Seo Y.S."/>
            <person name="Kwon S.Y."/>
            <person name="Kim H.A."/>
            <person name="Park J.M."/>
            <person name="Kim H.J."/>
            <person name="Choi S.B."/>
            <person name="Bosland P.W."/>
            <person name="Reeves G."/>
            <person name="Jo S.H."/>
            <person name="Lee B.W."/>
            <person name="Cho H.T."/>
            <person name="Choi H.S."/>
            <person name="Lee M.S."/>
            <person name="Yu Y."/>
            <person name="Do Choi Y."/>
            <person name="Park B.S."/>
            <person name="van Deynze A."/>
            <person name="Ashrafi H."/>
            <person name="Hill T."/>
            <person name="Kim W.T."/>
            <person name="Pai H.S."/>
            <person name="Ahn H.K."/>
            <person name="Yeam I."/>
            <person name="Giovannoni J.J."/>
            <person name="Rose J.K."/>
            <person name="Sorensen I."/>
            <person name="Lee S.J."/>
            <person name="Kim R.W."/>
            <person name="Choi I.Y."/>
            <person name="Choi B.S."/>
            <person name="Lim J.S."/>
            <person name="Lee Y.H."/>
            <person name="Choi D."/>
        </authorList>
    </citation>
    <scope>NUCLEOTIDE SEQUENCE [LARGE SCALE GENOMIC DNA]</scope>
    <source>
        <strain evidence="2">cv. CM334</strain>
    </source>
</reference>
<keyword evidence="2" id="KW-1185">Reference proteome</keyword>
<protein>
    <submittedName>
        <fullName evidence="1">Uncharacterized protein</fullName>
    </submittedName>
</protein>